<sequence length="254" mass="28577">EIANYPFTTIKPNHGVGYVKVECADKDFNTKCNPKFGYCINNTRFVPVDMLDVAGLVPGAHKGLGKGNEFLDDLRQADVLIHVIDVSGSTNEKGEPVKPLSYDPAKDIKFLEVEIDMWYFGIIKKSWEKIARQTQQEKAQIHKVLAEQLSALKVTENMLENLIKKLNLPPEKPIEWAEEDLKNIAIELRKQTKPMIIAANKIDVPGAEKNFARLENEFPDHMLIACSAESELALKEAAKQGLIDYTPGEKDFKI</sequence>
<dbReference type="GO" id="GO:0005737">
    <property type="term" value="C:cytoplasm"/>
    <property type="evidence" value="ECO:0007669"/>
    <property type="project" value="TreeGrafter"/>
</dbReference>
<dbReference type="SUPFAM" id="SSF52540">
    <property type="entry name" value="P-loop containing nucleoside triphosphate hydrolases"/>
    <property type="match status" value="1"/>
</dbReference>
<accession>X0Y5A1</accession>
<dbReference type="InterPro" id="IPR031167">
    <property type="entry name" value="G_OBG"/>
</dbReference>
<dbReference type="Pfam" id="PF08438">
    <property type="entry name" value="YGR210-like_G4"/>
    <property type="match status" value="1"/>
</dbReference>
<keyword evidence="1" id="KW-0547">Nucleotide-binding</keyword>
<dbReference type="PANTHER" id="PTHR23305:SF1">
    <property type="entry name" value="OBG-TYPE G DOMAIN-CONTAINING PROTEIN"/>
    <property type="match status" value="1"/>
</dbReference>
<name>X0Y5A1_9ZZZZ</name>
<dbReference type="GO" id="GO:0005525">
    <property type="term" value="F:GTP binding"/>
    <property type="evidence" value="ECO:0007669"/>
    <property type="project" value="InterPro"/>
</dbReference>
<feature type="non-terminal residue" evidence="3">
    <location>
        <position position="254"/>
    </location>
</feature>
<evidence type="ECO:0000259" key="2">
    <source>
        <dbReference type="PROSITE" id="PS51710"/>
    </source>
</evidence>
<dbReference type="PANTHER" id="PTHR23305">
    <property type="entry name" value="OBG GTPASE FAMILY"/>
    <property type="match status" value="1"/>
</dbReference>
<evidence type="ECO:0000313" key="3">
    <source>
        <dbReference type="EMBL" id="GAG32021.1"/>
    </source>
</evidence>
<dbReference type="AlphaFoldDB" id="X0Y5A1"/>
<protein>
    <recommendedName>
        <fullName evidence="2">OBG-type G domain-containing protein</fullName>
    </recommendedName>
</protein>
<dbReference type="Gene3D" id="3.40.50.300">
    <property type="entry name" value="P-loop containing nucleotide triphosphate hydrolases"/>
    <property type="match status" value="1"/>
</dbReference>
<feature type="domain" description="OBG-type G" evidence="2">
    <location>
        <begin position="1"/>
        <end position="246"/>
    </location>
</feature>
<dbReference type="GO" id="GO:0016887">
    <property type="term" value="F:ATP hydrolysis activity"/>
    <property type="evidence" value="ECO:0007669"/>
    <property type="project" value="TreeGrafter"/>
</dbReference>
<dbReference type="PRINTS" id="PR00326">
    <property type="entry name" value="GTP1OBG"/>
</dbReference>
<dbReference type="InterPro" id="IPR006073">
    <property type="entry name" value="GTP-bd"/>
</dbReference>
<reference evidence="3" key="1">
    <citation type="journal article" date="2014" name="Front. Microbiol.">
        <title>High frequency of phylogenetically diverse reductive dehalogenase-homologous genes in deep subseafloor sedimentary metagenomes.</title>
        <authorList>
            <person name="Kawai M."/>
            <person name="Futagami T."/>
            <person name="Toyoda A."/>
            <person name="Takaki Y."/>
            <person name="Nishi S."/>
            <person name="Hori S."/>
            <person name="Arai W."/>
            <person name="Tsubouchi T."/>
            <person name="Morono Y."/>
            <person name="Uchiyama I."/>
            <person name="Ito T."/>
            <person name="Fujiyama A."/>
            <person name="Inagaki F."/>
            <person name="Takami H."/>
        </authorList>
    </citation>
    <scope>NUCLEOTIDE SEQUENCE</scope>
    <source>
        <strain evidence="3">Expedition CK06-06</strain>
    </source>
</reference>
<dbReference type="PROSITE" id="PS51710">
    <property type="entry name" value="G_OBG"/>
    <property type="match status" value="1"/>
</dbReference>
<evidence type="ECO:0000256" key="1">
    <source>
        <dbReference type="ARBA" id="ARBA00022741"/>
    </source>
</evidence>
<dbReference type="Pfam" id="PF01926">
    <property type="entry name" value="MMR_HSR1"/>
    <property type="match status" value="1"/>
</dbReference>
<feature type="non-terminal residue" evidence="3">
    <location>
        <position position="1"/>
    </location>
</feature>
<dbReference type="InterPro" id="IPR027417">
    <property type="entry name" value="P-loop_NTPase"/>
</dbReference>
<gene>
    <name evidence="3" type="ORF">S01H1_61177</name>
</gene>
<dbReference type="EMBL" id="BARS01040101">
    <property type="protein sequence ID" value="GAG32021.1"/>
    <property type="molecule type" value="Genomic_DNA"/>
</dbReference>
<dbReference type="Gene3D" id="1.10.8.470">
    <property type="match status" value="1"/>
</dbReference>
<dbReference type="InterPro" id="IPR013646">
    <property type="entry name" value="YGR210-like_G4"/>
</dbReference>
<organism evidence="3">
    <name type="scientific">marine sediment metagenome</name>
    <dbReference type="NCBI Taxonomy" id="412755"/>
    <lineage>
        <taxon>unclassified sequences</taxon>
        <taxon>metagenomes</taxon>
        <taxon>ecological metagenomes</taxon>
    </lineage>
</organism>
<proteinExistence type="predicted"/>
<comment type="caution">
    <text evidence="3">The sequence shown here is derived from an EMBL/GenBank/DDBJ whole genome shotgun (WGS) entry which is preliminary data.</text>
</comment>